<dbReference type="InterPro" id="IPR007168">
    <property type="entry name" value="Phageshock_PspC_N"/>
</dbReference>
<keyword evidence="2" id="KW-1003">Cell membrane</keyword>
<protein>
    <submittedName>
        <fullName evidence="9">PspC domain-containing protein</fullName>
    </submittedName>
</protein>
<evidence type="ECO:0000256" key="2">
    <source>
        <dbReference type="ARBA" id="ARBA00022475"/>
    </source>
</evidence>
<evidence type="ECO:0000259" key="8">
    <source>
        <dbReference type="Pfam" id="PF04024"/>
    </source>
</evidence>
<proteinExistence type="predicted"/>
<evidence type="ECO:0000256" key="4">
    <source>
        <dbReference type="ARBA" id="ARBA00022989"/>
    </source>
</evidence>
<reference evidence="9" key="1">
    <citation type="submission" date="2019-09" db="EMBL/GenBank/DDBJ databases">
        <authorList>
            <person name="Li J."/>
        </authorList>
    </citation>
    <scope>NUCLEOTIDE SEQUENCE [LARGE SCALE GENOMIC DNA]</scope>
    <source>
        <strain evidence="9">NRBC 14897</strain>
    </source>
</reference>
<dbReference type="GO" id="GO:0005886">
    <property type="term" value="C:plasma membrane"/>
    <property type="evidence" value="ECO:0007669"/>
    <property type="project" value="UniProtKB-SubCell"/>
</dbReference>
<organism evidence="9 10">
    <name type="scientific">Aeromicrobium fastidiosum</name>
    <dbReference type="NCBI Taxonomy" id="52699"/>
    <lineage>
        <taxon>Bacteria</taxon>
        <taxon>Bacillati</taxon>
        <taxon>Actinomycetota</taxon>
        <taxon>Actinomycetes</taxon>
        <taxon>Propionibacteriales</taxon>
        <taxon>Nocardioidaceae</taxon>
        <taxon>Aeromicrobium</taxon>
    </lineage>
</organism>
<comment type="subcellular location">
    <subcellularLocation>
        <location evidence="1">Cell membrane</location>
        <topology evidence="1">Single-pass membrane protein</topology>
    </subcellularLocation>
</comment>
<keyword evidence="3 7" id="KW-0812">Transmembrane</keyword>
<name>A0A641AIV1_9ACTN</name>
<keyword evidence="10" id="KW-1185">Reference proteome</keyword>
<evidence type="ECO:0000256" key="3">
    <source>
        <dbReference type="ARBA" id="ARBA00022692"/>
    </source>
</evidence>
<evidence type="ECO:0000256" key="7">
    <source>
        <dbReference type="SAM" id="Phobius"/>
    </source>
</evidence>
<sequence length="84" mass="8842">MTKQLTRTPDDKWIAGVCGGVADHFGIDATIVRIVLVVCTLLGAGSLVVGYLVAWALMPKRDRQQPVWTTPTASPATAAAPAPQ</sequence>
<feature type="compositionally biased region" description="Low complexity" evidence="6">
    <location>
        <begin position="69"/>
        <end position="84"/>
    </location>
</feature>
<feature type="region of interest" description="Disordered" evidence="6">
    <location>
        <begin position="63"/>
        <end position="84"/>
    </location>
</feature>
<dbReference type="EMBL" id="SDPP02000004">
    <property type="protein sequence ID" value="KAA1374628.1"/>
    <property type="molecule type" value="Genomic_DNA"/>
</dbReference>
<gene>
    <name evidence="9" type="ORF">ESP62_014640</name>
</gene>
<accession>A0A641AIV1</accession>
<dbReference type="RefSeq" id="WP_129185737.1">
    <property type="nucleotide sequence ID" value="NZ_JAGIOG010000001.1"/>
</dbReference>
<dbReference type="Pfam" id="PF04024">
    <property type="entry name" value="PspC"/>
    <property type="match status" value="1"/>
</dbReference>
<evidence type="ECO:0000313" key="10">
    <source>
        <dbReference type="Proteomes" id="UP001515100"/>
    </source>
</evidence>
<evidence type="ECO:0000256" key="1">
    <source>
        <dbReference type="ARBA" id="ARBA00004162"/>
    </source>
</evidence>
<dbReference type="PANTHER" id="PTHR33885:SF3">
    <property type="entry name" value="PHAGE SHOCK PROTEIN C"/>
    <property type="match status" value="1"/>
</dbReference>
<evidence type="ECO:0000256" key="5">
    <source>
        <dbReference type="ARBA" id="ARBA00023136"/>
    </source>
</evidence>
<evidence type="ECO:0000256" key="6">
    <source>
        <dbReference type="SAM" id="MobiDB-lite"/>
    </source>
</evidence>
<dbReference type="AlphaFoldDB" id="A0A641AIV1"/>
<evidence type="ECO:0000313" key="9">
    <source>
        <dbReference type="EMBL" id="KAA1374628.1"/>
    </source>
</evidence>
<dbReference type="PANTHER" id="PTHR33885">
    <property type="entry name" value="PHAGE SHOCK PROTEIN C"/>
    <property type="match status" value="1"/>
</dbReference>
<keyword evidence="5 7" id="KW-0472">Membrane</keyword>
<dbReference type="OrthoDB" id="7359894at2"/>
<keyword evidence="4 7" id="KW-1133">Transmembrane helix</keyword>
<dbReference type="InterPro" id="IPR052027">
    <property type="entry name" value="PspC"/>
</dbReference>
<feature type="domain" description="Phage shock protein PspC N-terminal" evidence="8">
    <location>
        <begin position="3"/>
        <end position="60"/>
    </location>
</feature>
<dbReference type="Proteomes" id="UP001515100">
    <property type="component" value="Unassembled WGS sequence"/>
</dbReference>
<feature type="transmembrane region" description="Helical" evidence="7">
    <location>
        <begin position="31"/>
        <end position="57"/>
    </location>
</feature>
<comment type="caution">
    <text evidence="9">The sequence shown here is derived from an EMBL/GenBank/DDBJ whole genome shotgun (WGS) entry which is preliminary data.</text>
</comment>